<feature type="transmembrane region" description="Helical" evidence="5">
    <location>
        <begin position="139"/>
        <end position="164"/>
    </location>
</feature>
<gene>
    <name evidence="7" type="ORF">GYA55_12490</name>
</gene>
<keyword evidence="3 5" id="KW-1133">Transmembrane helix</keyword>
<dbReference type="InterPro" id="IPR006977">
    <property type="entry name" value="Yip1_dom"/>
</dbReference>
<organism evidence="7 8">
    <name type="scientific">SAR324 cluster bacterium</name>
    <dbReference type="NCBI Taxonomy" id="2024889"/>
    <lineage>
        <taxon>Bacteria</taxon>
        <taxon>Deltaproteobacteria</taxon>
        <taxon>SAR324 cluster</taxon>
    </lineage>
</organism>
<evidence type="ECO:0000256" key="3">
    <source>
        <dbReference type="ARBA" id="ARBA00022989"/>
    </source>
</evidence>
<name>A0A7X9IKC6_9DELT</name>
<dbReference type="Pfam" id="PF04893">
    <property type="entry name" value="Yip1"/>
    <property type="match status" value="1"/>
</dbReference>
<feature type="transmembrane region" description="Helical" evidence="5">
    <location>
        <begin position="184"/>
        <end position="209"/>
    </location>
</feature>
<evidence type="ECO:0000256" key="4">
    <source>
        <dbReference type="ARBA" id="ARBA00023136"/>
    </source>
</evidence>
<evidence type="ECO:0000256" key="5">
    <source>
        <dbReference type="SAM" id="Phobius"/>
    </source>
</evidence>
<protein>
    <recommendedName>
        <fullName evidence="6">Yip1 domain-containing protein</fullName>
    </recommendedName>
</protein>
<dbReference type="Proteomes" id="UP000524246">
    <property type="component" value="Unassembled WGS sequence"/>
</dbReference>
<feature type="transmembrane region" description="Helical" evidence="5">
    <location>
        <begin position="93"/>
        <end position="118"/>
    </location>
</feature>
<dbReference type="AlphaFoldDB" id="A0A7X9IKC6"/>
<dbReference type="EMBL" id="JAAZON010000569">
    <property type="protein sequence ID" value="NMC63973.1"/>
    <property type="molecule type" value="Genomic_DNA"/>
</dbReference>
<evidence type="ECO:0000313" key="7">
    <source>
        <dbReference type="EMBL" id="NMC63973.1"/>
    </source>
</evidence>
<evidence type="ECO:0000259" key="6">
    <source>
        <dbReference type="Pfam" id="PF04893"/>
    </source>
</evidence>
<feature type="transmembrane region" description="Helical" evidence="5">
    <location>
        <begin position="52"/>
        <end position="73"/>
    </location>
</feature>
<comment type="caution">
    <text evidence="7">The sequence shown here is derived from an EMBL/GenBank/DDBJ whole genome shotgun (WGS) entry which is preliminary data.</text>
</comment>
<feature type="domain" description="Yip1" evidence="6">
    <location>
        <begin position="31"/>
        <end position="201"/>
    </location>
</feature>
<reference evidence="7 8" key="1">
    <citation type="journal article" date="2020" name="Biotechnol. Biofuels">
        <title>New insights from the biogas microbiome by comprehensive genome-resolved metagenomics of nearly 1600 species originating from multiple anaerobic digesters.</title>
        <authorList>
            <person name="Campanaro S."/>
            <person name="Treu L."/>
            <person name="Rodriguez-R L.M."/>
            <person name="Kovalovszki A."/>
            <person name="Ziels R.M."/>
            <person name="Maus I."/>
            <person name="Zhu X."/>
            <person name="Kougias P.G."/>
            <person name="Basile A."/>
            <person name="Luo G."/>
            <person name="Schluter A."/>
            <person name="Konstantinidis K.T."/>
            <person name="Angelidaki I."/>
        </authorList>
    </citation>
    <scope>NUCLEOTIDE SEQUENCE [LARGE SCALE GENOMIC DNA]</scope>
    <source>
        <strain evidence="7">AS27yjCOA_65</strain>
    </source>
</reference>
<proteinExistence type="predicted"/>
<sequence length="226" mass="24997">MDSEIESQKDWPPWESGRADQLSMFIETTRDILLSPSISFTRMHIDKGYVKPFIYGVFGTLSGALLNFCYQYLFGTISGVPTPEMARITTDLGGVWVVFAILWLLFSVTAGIFIGAAIDHAMLFLVGAAKKPYEATFRVFAYAGGATGIVSVVPVCGSIISFFWNFVLRIIGYSKVHEISGFRASIAVLLPILLCCVCMALVFSSLLFFGVHSEPMRQFFQKGLRV</sequence>
<keyword evidence="4 5" id="KW-0472">Membrane</keyword>
<keyword evidence="2 5" id="KW-0812">Transmembrane</keyword>
<evidence type="ECO:0000256" key="2">
    <source>
        <dbReference type="ARBA" id="ARBA00022692"/>
    </source>
</evidence>
<dbReference type="GO" id="GO:0016020">
    <property type="term" value="C:membrane"/>
    <property type="evidence" value="ECO:0007669"/>
    <property type="project" value="UniProtKB-SubCell"/>
</dbReference>
<evidence type="ECO:0000256" key="1">
    <source>
        <dbReference type="ARBA" id="ARBA00004141"/>
    </source>
</evidence>
<comment type="subcellular location">
    <subcellularLocation>
        <location evidence="1">Membrane</location>
        <topology evidence="1">Multi-pass membrane protein</topology>
    </subcellularLocation>
</comment>
<accession>A0A7X9IKC6</accession>
<evidence type="ECO:0000313" key="8">
    <source>
        <dbReference type="Proteomes" id="UP000524246"/>
    </source>
</evidence>